<name>A0A8T3ECF8_9TELE</name>
<dbReference type="SUPFAM" id="SSF56436">
    <property type="entry name" value="C-type lectin-like"/>
    <property type="match status" value="1"/>
</dbReference>
<sequence>METTPHDLTATSTSSSPSTSAPTQILTTTPQKTSTVSTSSQTTAPVTDYLHYINESKTWIDALVHCEKHDSHLVHITNETVWAGVKKLVSNTTFPSKGVWVGLERNILNCSGPWRWSKGPNVNNATAHWSPDFHLNPQFHFCGKLAKGEDVDEISWLDESCFQELPFICQD</sequence>
<protein>
    <recommendedName>
        <fullName evidence="2">C-type lectin domain-containing protein</fullName>
    </recommendedName>
</protein>
<evidence type="ECO:0000313" key="4">
    <source>
        <dbReference type="Proteomes" id="UP000829720"/>
    </source>
</evidence>
<feature type="domain" description="C-type lectin" evidence="2">
    <location>
        <begin position="49"/>
        <end position="170"/>
    </location>
</feature>
<feature type="compositionally biased region" description="Low complexity" evidence="1">
    <location>
        <begin position="9"/>
        <end position="40"/>
    </location>
</feature>
<dbReference type="AlphaFoldDB" id="A0A8T3ECF8"/>
<dbReference type="Proteomes" id="UP000829720">
    <property type="component" value="Unassembled WGS sequence"/>
</dbReference>
<dbReference type="OrthoDB" id="547680at2759"/>
<proteinExistence type="predicted"/>
<reference evidence="3" key="1">
    <citation type="submission" date="2021-01" db="EMBL/GenBank/DDBJ databases">
        <authorList>
            <person name="Zahm M."/>
            <person name="Roques C."/>
            <person name="Cabau C."/>
            <person name="Klopp C."/>
            <person name="Donnadieu C."/>
            <person name="Jouanno E."/>
            <person name="Lampietro C."/>
            <person name="Louis A."/>
            <person name="Herpin A."/>
            <person name="Echchiki A."/>
            <person name="Berthelot C."/>
            <person name="Parey E."/>
            <person name="Roest-Crollius H."/>
            <person name="Braasch I."/>
            <person name="Postlethwait J."/>
            <person name="Bobe J."/>
            <person name="Montfort J."/>
            <person name="Bouchez O."/>
            <person name="Begum T."/>
            <person name="Mejri S."/>
            <person name="Adams A."/>
            <person name="Chen W.-J."/>
            <person name="Guiguen Y."/>
        </authorList>
    </citation>
    <scope>NUCLEOTIDE SEQUENCE</scope>
    <source>
        <tissue evidence="3">Blood</tissue>
    </source>
</reference>
<evidence type="ECO:0000313" key="3">
    <source>
        <dbReference type="EMBL" id="KAI1905408.1"/>
    </source>
</evidence>
<dbReference type="PROSITE" id="PS50041">
    <property type="entry name" value="C_TYPE_LECTIN_2"/>
    <property type="match status" value="1"/>
</dbReference>
<organism evidence="3 4">
    <name type="scientific">Albula goreensis</name>
    <dbReference type="NCBI Taxonomy" id="1534307"/>
    <lineage>
        <taxon>Eukaryota</taxon>
        <taxon>Metazoa</taxon>
        <taxon>Chordata</taxon>
        <taxon>Craniata</taxon>
        <taxon>Vertebrata</taxon>
        <taxon>Euteleostomi</taxon>
        <taxon>Actinopterygii</taxon>
        <taxon>Neopterygii</taxon>
        <taxon>Teleostei</taxon>
        <taxon>Albuliformes</taxon>
        <taxon>Albulidae</taxon>
        <taxon>Albula</taxon>
    </lineage>
</organism>
<gene>
    <name evidence="3" type="ORF">AGOR_G00015880</name>
</gene>
<dbReference type="InterPro" id="IPR016186">
    <property type="entry name" value="C-type_lectin-like/link_sf"/>
</dbReference>
<dbReference type="SMART" id="SM00034">
    <property type="entry name" value="CLECT"/>
    <property type="match status" value="1"/>
</dbReference>
<dbReference type="Gene3D" id="3.10.100.10">
    <property type="entry name" value="Mannose-Binding Protein A, subunit A"/>
    <property type="match status" value="1"/>
</dbReference>
<keyword evidence="4" id="KW-1185">Reference proteome</keyword>
<dbReference type="Pfam" id="PF00059">
    <property type="entry name" value="Lectin_C"/>
    <property type="match status" value="1"/>
</dbReference>
<feature type="region of interest" description="Disordered" evidence="1">
    <location>
        <begin position="1"/>
        <end position="40"/>
    </location>
</feature>
<dbReference type="InterPro" id="IPR001304">
    <property type="entry name" value="C-type_lectin-like"/>
</dbReference>
<dbReference type="CDD" id="cd00037">
    <property type="entry name" value="CLECT"/>
    <property type="match status" value="1"/>
</dbReference>
<dbReference type="PANTHER" id="PTHR45784">
    <property type="entry name" value="C-TYPE LECTIN DOMAIN FAMILY 20 MEMBER A-RELATED"/>
    <property type="match status" value="1"/>
</dbReference>
<dbReference type="InterPro" id="IPR016187">
    <property type="entry name" value="CTDL_fold"/>
</dbReference>
<dbReference type="PANTHER" id="PTHR45784:SF3">
    <property type="entry name" value="C-TYPE LECTIN DOMAIN FAMILY 4 MEMBER K-LIKE-RELATED"/>
    <property type="match status" value="1"/>
</dbReference>
<evidence type="ECO:0000259" key="2">
    <source>
        <dbReference type="PROSITE" id="PS50041"/>
    </source>
</evidence>
<accession>A0A8T3ECF8</accession>
<evidence type="ECO:0000256" key="1">
    <source>
        <dbReference type="SAM" id="MobiDB-lite"/>
    </source>
</evidence>
<dbReference type="EMBL" id="JAERUA010000001">
    <property type="protein sequence ID" value="KAI1905408.1"/>
    <property type="molecule type" value="Genomic_DNA"/>
</dbReference>
<comment type="caution">
    <text evidence="3">The sequence shown here is derived from an EMBL/GenBank/DDBJ whole genome shotgun (WGS) entry which is preliminary data.</text>
</comment>